<organism evidence="2">
    <name type="scientific">Tanacetum cinerariifolium</name>
    <name type="common">Dalmatian daisy</name>
    <name type="synonym">Chrysanthemum cinerariifolium</name>
    <dbReference type="NCBI Taxonomy" id="118510"/>
    <lineage>
        <taxon>Eukaryota</taxon>
        <taxon>Viridiplantae</taxon>
        <taxon>Streptophyta</taxon>
        <taxon>Embryophyta</taxon>
        <taxon>Tracheophyta</taxon>
        <taxon>Spermatophyta</taxon>
        <taxon>Magnoliopsida</taxon>
        <taxon>eudicotyledons</taxon>
        <taxon>Gunneridae</taxon>
        <taxon>Pentapetalae</taxon>
        <taxon>asterids</taxon>
        <taxon>campanulids</taxon>
        <taxon>Asterales</taxon>
        <taxon>Asteraceae</taxon>
        <taxon>Asteroideae</taxon>
        <taxon>Anthemideae</taxon>
        <taxon>Anthemidinae</taxon>
        <taxon>Tanacetum</taxon>
    </lineage>
</organism>
<feature type="region of interest" description="Disordered" evidence="1">
    <location>
        <begin position="346"/>
        <end position="403"/>
    </location>
</feature>
<gene>
    <name evidence="2" type="ORF">Tci_017573</name>
</gene>
<dbReference type="EMBL" id="BKCJ010002006">
    <property type="protein sequence ID" value="GEU45595.1"/>
    <property type="molecule type" value="Genomic_DNA"/>
</dbReference>
<accession>A0A6L2KC02</accession>
<evidence type="ECO:0000256" key="1">
    <source>
        <dbReference type="SAM" id="MobiDB-lite"/>
    </source>
</evidence>
<name>A0A6L2KC02_TANCI</name>
<protein>
    <recommendedName>
        <fullName evidence="3">Retrovirus-related Pol polyprotein from transposon TNT 1-94</fullName>
    </recommendedName>
</protein>
<reference evidence="2" key="1">
    <citation type="journal article" date="2019" name="Sci. Rep.">
        <title>Draft genome of Tanacetum cinerariifolium, the natural source of mosquito coil.</title>
        <authorList>
            <person name="Yamashiro T."/>
            <person name="Shiraishi A."/>
            <person name="Satake H."/>
            <person name="Nakayama K."/>
        </authorList>
    </citation>
    <scope>NUCLEOTIDE SEQUENCE</scope>
</reference>
<comment type="caution">
    <text evidence="2">The sequence shown here is derived from an EMBL/GenBank/DDBJ whole genome shotgun (WGS) entry which is preliminary data.</text>
</comment>
<dbReference type="AlphaFoldDB" id="A0A6L2KC02"/>
<evidence type="ECO:0000313" key="2">
    <source>
        <dbReference type="EMBL" id="GEU45595.1"/>
    </source>
</evidence>
<evidence type="ECO:0008006" key="3">
    <source>
        <dbReference type="Google" id="ProtNLM"/>
    </source>
</evidence>
<sequence length="403" mass="45409">MSNKKRSLKRQVKVRVRFNDHVMGNLSQKRNNDCDEEINEKIRGSNRGNQNECNISYNVNKAHEKENTDRETLIEPLNNKLNFVPTAVIELGNEVVIFDEELVEIRSSRYKEVNMAARDSDDGLVCCVKNTVKDHIMDSGASFHATYCKEKLERFKLRSGKDVRYISGLKRRLIPVGQLDEEDYHVGFRDQQWKHQRLGDMSRIGMNMLASKGNVPDVQKKAMALYLLHQYEDLATMILLSKTAAGVAFGVAERLSQTFRAESMGPRGEAPKILWADSVSTTYLIYRIPYVLIGLRIPEEEWRGTDTSLAHLKVFGCDSFVKVKDVCGEAMKCTFIEHGLSLEITQSPGGSSDTSEGSKNSGSFKDSGRSDEEYSEDGVSSKEGGFDILQVRRSTRGSMAPVR</sequence>
<feature type="compositionally biased region" description="Polar residues" evidence="1">
    <location>
        <begin position="346"/>
        <end position="364"/>
    </location>
</feature>
<proteinExistence type="predicted"/>